<evidence type="ECO:0000313" key="4">
    <source>
        <dbReference type="EMBL" id="ETV97272.1"/>
    </source>
</evidence>
<dbReference type="VEuPathDB" id="FungiDB:H310_09630"/>
<dbReference type="RefSeq" id="XP_008873980.1">
    <property type="nucleotide sequence ID" value="XM_008875758.1"/>
</dbReference>
<keyword evidence="2" id="KW-1133">Transmembrane helix</keyword>
<feature type="domain" description="Hyaluronan/mRNA-binding protein" evidence="3">
    <location>
        <begin position="64"/>
        <end position="101"/>
    </location>
</feature>
<dbReference type="eggNOG" id="ENOG502SAUN">
    <property type="taxonomic scope" value="Eukaryota"/>
</dbReference>
<accession>A0A024TV87</accession>
<proteinExistence type="predicted"/>
<evidence type="ECO:0000256" key="2">
    <source>
        <dbReference type="SAM" id="Phobius"/>
    </source>
</evidence>
<dbReference type="OrthoDB" id="74014at2759"/>
<dbReference type="AlphaFoldDB" id="A0A024TV87"/>
<gene>
    <name evidence="4" type="ORF">H310_09630</name>
</gene>
<protein>
    <recommendedName>
        <fullName evidence="3">Hyaluronan/mRNA-binding protein domain-containing protein</fullName>
    </recommendedName>
</protein>
<dbReference type="InterPro" id="IPR006861">
    <property type="entry name" value="HABP4_PAIRBP1-bd"/>
</dbReference>
<keyword evidence="2" id="KW-0472">Membrane</keyword>
<name>A0A024TV87_9STRA</name>
<feature type="compositionally biased region" description="Basic and acidic residues" evidence="1">
    <location>
        <begin position="53"/>
        <end position="67"/>
    </location>
</feature>
<evidence type="ECO:0000256" key="1">
    <source>
        <dbReference type="SAM" id="MobiDB-lite"/>
    </source>
</evidence>
<reference evidence="4" key="1">
    <citation type="submission" date="2013-12" db="EMBL/GenBank/DDBJ databases">
        <title>The Genome Sequence of Aphanomyces invadans NJM9701.</title>
        <authorList>
            <consortium name="The Broad Institute Genomics Platform"/>
            <person name="Russ C."/>
            <person name="Tyler B."/>
            <person name="van West P."/>
            <person name="Dieguez-Uribeondo J."/>
            <person name="Young S.K."/>
            <person name="Zeng Q."/>
            <person name="Gargeya S."/>
            <person name="Fitzgerald M."/>
            <person name="Abouelleil A."/>
            <person name="Alvarado L."/>
            <person name="Chapman S.B."/>
            <person name="Gainer-Dewar J."/>
            <person name="Goldberg J."/>
            <person name="Griggs A."/>
            <person name="Gujja S."/>
            <person name="Hansen M."/>
            <person name="Howarth C."/>
            <person name="Imamovic A."/>
            <person name="Ireland A."/>
            <person name="Larimer J."/>
            <person name="McCowan C."/>
            <person name="Murphy C."/>
            <person name="Pearson M."/>
            <person name="Poon T.W."/>
            <person name="Priest M."/>
            <person name="Roberts A."/>
            <person name="Saif S."/>
            <person name="Shea T."/>
            <person name="Sykes S."/>
            <person name="Wortman J."/>
            <person name="Nusbaum C."/>
            <person name="Birren B."/>
        </authorList>
    </citation>
    <scope>NUCLEOTIDE SEQUENCE [LARGE SCALE GENOMIC DNA]</scope>
    <source>
        <strain evidence="4">NJM9701</strain>
    </source>
</reference>
<organism evidence="4">
    <name type="scientific">Aphanomyces invadans</name>
    <dbReference type="NCBI Taxonomy" id="157072"/>
    <lineage>
        <taxon>Eukaryota</taxon>
        <taxon>Sar</taxon>
        <taxon>Stramenopiles</taxon>
        <taxon>Oomycota</taxon>
        <taxon>Saprolegniomycetes</taxon>
        <taxon>Saprolegniales</taxon>
        <taxon>Verrucalvaceae</taxon>
        <taxon>Aphanomyces</taxon>
    </lineage>
</organism>
<feature type="transmembrane region" description="Helical" evidence="2">
    <location>
        <begin position="16"/>
        <end position="33"/>
    </location>
</feature>
<feature type="region of interest" description="Disordered" evidence="1">
    <location>
        <begin position="44"/>
        <end position="115"/>
    </location>
</feature>
<keyword evidence="2" id="KW-0812">Transmembrane</keyword>
<evidence type="ECO:0000259" key="3">
    <source>
        <dbReference type="Pfam" id="PF04774"/>
    </source>
</evidence>
<sequence length="115" mass="12625">MDQSESSTLCGRRFDWLQLYSVSFAAIFLLGLSSELNLRATAKTTLTTMPVSRELKNKKNDHKDRQSRGRAGSGAEPKKGGAGGHNWGSVLEHAEADAALDRRDPNYDSSDEGKR</sequence>
<dbReference type="EMBL" id="KI913973">
    <property type="protein sequence ID" value="ETV97272.1"/>
    <property type="molecule type" value="Genomic_DNA"/>
</dbReference>
<feature type="compositionally biased region" description="Basic and acidic residues" evidence="1">
    <location>
        <begin position="92"/>
        <end position="115"/>
    </location>
</feature>
<dbReference type="GeneID" id="20086680"/>
<dbReference type="Pfam" id="PF04774">
    <property type="entry name" value="HABP4_PAI-RBP1"/>
    <property type="match status" value="1"/>
</dbReference>